<dbReference type="AlphaFoldDB" id="A0A520S734"/>
<dbReference type="InterPro" id="IPR029044">
    <property type="entry name" value="Nucleotide-diphossugar_trans"/>
</dbReference>
<reference evidence="2 3" key="1">
    <citation type="submission" date="2019-02" db="EMBL/GenBank/DDBJ databases">
        <title>Prokaryotic population dynamics and viral predation in marine succession experiment using metagenomics: the confinement effect.</title>
        <authorList>
            <person name="Haro-Moreno J.M."/>
            <person name="Rodriguez-Valera F."/>
            <person name="Lopez-Perez M."/>
        </authorList>
    </citation>
    <scope>NUCLEOTIDE SEQUENCE [LARGE SCALE GENOMIC DNA]</scope>
    <source>
        <strain evidence="2">MED-G158</strain>
    </source>
</reference>
<dbReference type="SUPFAM" id="SSF53448">
    <property type="entry name" value="Nucleotide-diphospho-sugar transferases"/>
    <property type="match status" value="1"/>
</dbReference>
<feature type="domain" description="Glycosyltransferase 2-like" evidence="1">
    <location>
        <begin position="9"/>
        <end position="116"/>
    </location>
</feature>
<dbReference type="GO" id="GO:0016758">
    <property type="term" value="F:hexosyltransferase activity"/>
    <property type="evidence" value="ECO:0007669"/>
    <property type="project" value="UniProtKB-ARBA"/>
</dbReference>
<dbReference type="Proteomes" id="UP000320404">
    <property type="component" value="Unassembled WGS sequence"/>
</dbReference>
<dbReference type="PANTHER" id="PTHR22916:SF3">
    <property type="entry name" value="UDP-GLCNAC:BETAGAL BETA-1,3-N-ACETYLGLUCOSAMINYLTRANSFERASE-LIKE PROTEIN 1"/>
    <property type="match status" value="1"/>
</dbReference>
<dbReference type="PANTHER" id="PTHR22916">
    <property type="entry name" value="GLYCOSYLTRANSFERASE"/>
    <property type="match status" value="1"/>
</dbReference>
<evidence type="ECO:0000313" key="2">
    <source>
        <dbReference type="EMBL" id="RZO78293.1"/>
    </source>
</evidence>
<comment type="caution">
    <text evidence="2">The sequence shown here is derived from an EMBL/GenBank/DDBJ whole genome shotgun (WGS) entry which is preliminary data.</text>
</comment>
<evidence type="ECO:0000313" key="3">
    <source>
        <dbReference type="Proteomes" id="UP000320404"/>
    </source>
</evidence>
<evidence type="ECO:0000259" key="1">
    <source>
        <dbReference type="Pfam" id="PF00535"/>
    </source>
</evidence>
<dbReference type="Pfam" id="PF00535">
    <property type="entry name" value="Glycos_transf_2"/>
    <property type="match status" value="1"/>
</dbReference>
<dbReference type="EMBL" id="SHAH01000001">
    <property type="protein sequence ID" value="RZO78293.1"/>
    <property type="molecule type" value="Genomic_DNA"/>
</dbReference>
<organism evidence="2 3">
    <name type="scientific">OM182 bacterium</name>
    <dbReference type="NCBI Taxonomy" id="2510334"/>
    <lineage>
        <taxon>Bacteria</taxon>
        <taxon>Pseudomonadati</taxon>
        <taxon>Pseudomonadota</taxon>
        <taxon>Gammaproteobacteria</taxon>
        <taxon>OMG group</taxon>
        <taxon>OM182 clade</taxon>
    </lineage>
</organism>
<sequence length="311" mass="34746">MASLPRLAILLSTYNGEEFLDEQLDSILDQSVKDIVIVVRDDGSSDETTAVLARYEKKYFEKFCLLPSDNQNLGAKGSFACLMRYVLENKQALGLDRAYMMFADQDDIWVPQKAEYEFQRLLQIERRESSLIPALVHSDLEVIDRHGKCIAESFIAYQGLKIDRGNLVNLALSNLVTGCTAVINEELANKALPIPNDAIMHDWWLAVTAAAFGAREYIDQPLVRYRQHDANAIGAQQFKPALTVAGGLWAKIKAYEVNPHLSDVAVQARAIRATYGGALNTRQRTGLLLAGFLGLRLGLLQNLLFRLVRSF</sequence>
<keyword evidence="2" id="KW-0808">Transferase</keyword>
<dbReference type="InterPro" id="IPR001173">
    <property type="entry name" value="Glyco_trans_2-like"/>
</dbReference>
<proteinExistence type="predicted"/>
<accession>A0A520S734</accession>
<protein>
    <submittedName>
        <fullName evidence="2">Glycosyltransferase family 2 protein</fullName>
    </submittedName>
</protein>
<gene>
    <name evidence="2" type="ORF">EVA69_00005</name>
</gene>
<dbReference type="CDD" id="cd04196">
    <property type="entry name" value="GT_2_like_d"/>
    <property type="match status" value="1"/>
</dbReference>
<dbReference type="Gene3D" id="3.90.550.10">
    <property type="entry name" value="Spore Coat Polysaccharide Biosynthesis Protein SpsA, Chain A"/>
    <property type="match status" value="1"/>
</dbReference>
<name>A0A520S734_9GAMM</name>